<dbReference type="EMBL" id="CAXDID020000001">
    <property type="protein sequence ID" value="CAL5970243.1"/>
    <property type="molecule type" value="Genomic_DNA"/>
</dbReference>
<dbReference type="Proteomes" id="UP001642409">
    <property type="component" value="Unassembled WGS sequence"/>
</dbReference>
<accession>A0ABP1GG46</accession>
<organism evidence="1 2">
    <name type="scientific">Hexamita inflata</name>
    <dbReference type="NCBI Taxonomy" id="28002"/>
    <lineage>
        <taxon>Eukaryota</taxon>
        <taxon>Metamonada</taxon>
        <taxon>Diplomonadida</taxon>
        <taxon>Hexamitidae</taxon>
        <taxon>Hexamitinae</taxon>
        <taxon>Hexamita</taxon>
    </lineage>
</organism>
<gene>
    <name evidence="1" type="ORF">HINF_LOCUS183</name>
</gene>
<evidence type="ECO:0000313" key="2">
    <source>
        <dbReference type="Proteomes" id="UP001642409"/>
    </source>
</evidence>
<protein>
    <submittedName>
        <fullName evidence="1">Hypothetical_protein</fullName>
    </submittedName>
</protein>
<proteinExistence type="predicted"/>
<keyword evidence="2" id="KW-1185">Reference proteome</keyword>
<sequence>MHVFGLSNMILQTYFSAQTYSRREQINNFMSLLLKSQIIIKSQLLAPQSSNNFKIIPIIWSSQAHLYETQRERNGEENKAIENISLTLHSINQAGKSKLQNGKEGRINDFLSDEIQWRIFVANSG</sequence>
<name>A0ABP1GG46_9EUKA</name>
<comment type="caution">
    <text evidence="1">The sequence shown here is derived from an EMBL/GenBank/DDBJ whole genome shotgun (WGS) entry which is preliminary data.</text>
</comment>
<reference evidence="1 2" key="1">
    <citation type="submission" date="2024-07" db="EMBL/GenBank/DDBJ databases">
        <authorList>
            <person name="Akdeniz Z."/>
        </authorList>
    </citation>
    <scope>NUCLEOTIDE SEQUENCE [LARGE SCALE GENOMIC DNA]</scope>
</reference>
<evidence type="ECO:0000313" key="1">
    <source>
        <dbReference type="EMBL" id="CAL5970243.1"/>
    </source>
</evidence>